<keyword evidence="6" id="KW-1185">Reference proteome</keyword>
<dbReference type="GO" id="GO:0071949">
    <property type="term" value="F:FAD binding"/>
    <property type="evidence" value="ECO:0007669"/>
    <property type="project" value="InterPro"/>
</dbReference>
<feature type="domain" description="FAD-binding" evidence="4">
    <location>
        <begin position="61"/>
        <end position="247"/>
    </location>
</feature>
<sequence>MNRKALFTIKGTNASKGNVHRADFLDEIVPLMQDGVAMFDHACNSYTPHVGGVTLHFANQPDVDADVIIASDGINSRLRSHLYHRQGLPVESQMARYAEWVAWRGLIRTSAFLKAMGQSCDHKQMLLGTDRHIVHFPVRNGNVINIVGFVRDPEYLKLGEHTGPWAEKRPKAEMLRDFDGFTEDCLAMLSEIEEPSIWGIFTVPELETAIDDRIGLIGDASHAMTPHQGAGAGQAIEDALFLSALLCSPDVCKSNLAERNGKINQALKIYQQVRHRRSREVQKASREAGLLYEFRGVDGEGDDLGKIACNIEQRMRQVWEWDIKTELTEALESLH</sequence>
<gene>
    <name evidence="5" type="ORF">PILCRDRAFT_829176</name>
</gene>
<proteinExistence type="predicted"/>
<dbReference type="HOGENOM" id="CLU_009665_6_1_1"/>
<evidence type="ECO:0000313" key="6">
    <source>
        <dbReference type="Proteomes" id="UP000054166"/>
    </source>
</evidence>
<evidence type="ECO:0000256" key="3">
    <source>
        <dbReference type="ARBA" id="ARBA00023002"/>
    </source>
</evidence>
<dbReference type="AlphaFoldDB" id="A0A0C3B805"/>
<keyword evidence="3" id="KW-0560">Oxidoreductase</keyword>
<dbReference type="InterPro" id="IPR002938">
    <property type="entry name" value="FAD-bd"/>
</dbReference>
<keyword evidence="1" id="KW-0285">Flavoprotein</keyword>
<dbReference type="Gene3D" id="3.50.50.60">
    <property type="entry name" value="FAD/NAD(P)-binding domain"/>
    <property type="match status" value="1"/>
</dbReference>
<dbReference type="GO" id="GO:0044550">
    <property type="term" value="P:secondary metabolite biosynthetic process"/>
    <property type="evidence" value="ECO:0007669"/>
    <property type="project" value="TreeGrafter"/>
</dbReference>
<dbReference type="InterPro" id="IPR051104">
    <property type="entry name" value="FAD_monoxygenase"/>
</dbReference>
<dbReference type="PANTHER" id="PTHR46720">
    <property type="entry name" value="HYDROXYLASE, PUTATIVE (AFU_ORTHOLOGUE AFUA_3G01460)-RELATED"/>
    <property type="match status" value="1"/>
</dbReference>
<evidence type="ECO:0000256" key="2">
    <source>
        <dbReference type="ARBA" id="ARBA00022827"/>
    </source>
</evidence>
<reference evidence="6" key="2">
    <citation type="submission" date="2015-01" db="EMBL/GenBank/DDBJ databases">
        <title>Evolutionary Origins and Diversification of the Mycorrhizal Mutualists.</title>
        <authorList>
            <consortium name="DOE Joint Genome Institute"/>
            <consortium name="Mycorrhizal Genomics Consortium"/>
            <person name="Kohler A."/>
            <person name="Kuo A."/>
            <person name="Nagy L.G."/>
            <person name="Floudas D."/>
            <person name="Copeland A."/>
            <person name="Barry K.W."/>
            <person name="Cichocki N."/>
            <person name="Veneault-Fourrey C."/>
            <person name="LaButti K."/>
            <person name="Lindquist E.A."/>
            <person name="Lipzen A."/>
            <person name="Lundell T."/>
            <person name="Morin E."/>
            <person name="Murat C."/>
            <person name="Riley R."/>
            <person name="Ohm R."/>
            <person name="Sun H."/>
            <person name="Tunlid A."/>
            <person name="Henrissat B."/>
            <person name="Grigoriev I.V."/>
            <person name="Hibbett D.S."/>
            <person name="Martin F."/>
        </authorList>
    </citation>
    <scope>NUCLEOTIDE SEQUENCE [LARGE SCALE GENOMIC DNA]</scope>
    <source>
        <strain evidence="6">F 1598</strain>
    </source>
</reference>
<dbReference type="InParanoid" id="A0A0C3B805"/>
<evidence type="ECO:0000259" key="4">
    <source>
        <dbReference type="Pfam" id="PF01494"/>
    </source>
</evidence>
<dbReference type="OrthoDB" id="417877at2759"/>
<evidence type="ECO:0000313" key="5">
    <source>
        <dbReference type="EMBL" id="KIM73437.1"/>
    </source>
</evidence>
<protein>
    <recommendedName>
        <fullName evidence="4">FAD-binding domain-containing protein</fullName>
    </recommendedName>
</protein>
<name>A0A0C3B805_PILCF</name>
<dbReference type="EMBL" id="KN833082">
    <property type="protein sequence ID" value="KIM73437.1"/>
    <property type="molecule type" value="Genomic_DNA"/>
</dbReference>
<dbReference type="GO" id="GO:0016491">
    <property type="term" value="F:oxidoreductase activity"/>
    <property type="evidence" value="ECO:0007669"/>
    <property type="project" value="UniProtKB-KW"/>
</dbReference>
<dbReference type="InterPro" id="IPR036188">
    <property type="entry name" value="FAD/NAD-bd_sf"/>
</dbReference>
<reference evidence="5 6" key="1">
    <citation type="submission" date="2014-04" db="EMBL/GenBank/DDBJ databases">
        <authorList>
            <consortium name="DOE Joint Genome Institute"/>
            <person name="Kuo A."/>
            <person name="Tarkka M."/>
            <person name="Buscot F."/>
            <person name="Kohler A."/>
            <person name="Nagy L.G."/>
            <person name="Floudas D."/>
            <person name="Copeland A."/>
            <person name="Barry K.W."/>
            <person name="Cichocki N."/>
            <person name="Veneault-Fourrey C."/>
            <person name="LaButti K."/>
            <person name="Lindquist E.A."/>
            <person name="Lipzen A."/>
            <person name="Lundell T."/>
            <person name="Morin E."/>
            <person name="Murat C."/>
            <person name="Sun H."/>
            <person name="Tunlid A."/>
            <person name="Henrissat B."/>
            <person name="Grigoriev I.V."/>
            <person name="Hibbett D.S."/>
            <person name="Martin F."/>
            <person name="Nordberg H.P."/>
            <person name="Cantor M.N."/>
            <person name="Hua S.X."/>
        </authorList>
    </citation>
    <scope>NUCLEOTIDE SEQUENCE [LARGE SCALE GENOMIC DNA]</scope>
    <source>
        <strain evidence="5 6">F 1598</strain>
    </source>
</reference>
<dbReference type="Pfam" id="PF01494">
    <property type="entry name" value="FAD_binding_3"/>
    <property type="match status" value="1"/>
</dbReference>
<evidence type="ECO:0000256" key="1">
    <source>
        <dbReference type="ARBA" id="ARBA00022630"/>
    </source>
</evidence>
<accession>A0A0C3B805</accession>
<dbReference type="PRINTS" id="PR00420">
    <property type="entry name" value="RNGMNOXGNASE"/>
</dbReference>
<dbReference type="Proteomes" id="UP000054166">
    <property type="component" value="Unassembled WGS sequence"/>
</dbReference>
<organism evidence="5 6">
    <name type="scientific">Piloderma croceum (strain F 1598)</name>
    <dbReference type="NCBI Taxonomy" id="765440"/>
    <lineage>
        <taxon>Eukaryota</taxon>
        <taxon>Fungi</taxon>
        <taxon>Dikarya</taxon>
        <taxon>Basidiomycota</taxon>
        <taxon>Agaricomycotina</taxon>
        <taxon>Agaricomycetes</taxon>
        <taxon>Agaricomycetidae</taxon>
        <taxon>Atheliales</taxon>
        <taxon>Atheliaceae</taxon>
        <taxon>Piloderma</taxon>
    </lineage>
</organism>
<dbReference type="STRING" id="765440.A0A0C3B805"/>
<dbReference type="SUPFAM" id="SSF54373">
    <property type="entry name" value="FAD-linked reductases, C-terminal domain"/>
    <property type="match status" value="1"/>
</dbReference>
<dbReference type="PANTHER" id="PTHR46720:SF3">
    <property type="entry name" value="FAD-BINDING DOMAIN-CONTAINING PROTEIN-RELATED"/>
    <property type="match status" value="1"/>
</dbReference>
<keyword evidence="2" id="KW-0274">FAD</keyword>
<dbReference type="SUPFAM" id="SSF51905">
    <property type="entry name" value="FAD/NAD(P)-binding domain"/>
    <property type="match status" value="1"/>
</dbReference>